<name>A0A2P2KL28_RHIMU</name>
<evidence type="ECO:0000256" key="1">
    <source>
        <dbReference type="SAM" id="MobiDB-lite"/>
    </source>
</evidence>
<accession>A0A2P2KL28</accession>
<feature type="compositionally biased region" description="Basic and acidic residues" evidence="1">
    <location>
        <begin position="1"/>
        <end position="10"/>
    </location>
</feature>
<evidence type="ECO:0000313" key="2">
    <source>
        <dbReference type="EMBL" id="MBX06416.1"/>
    </source>
</evidence>
<dbReference type="AlphaFoldDB" id="A0A2P2KL28"/>
<reference evidence="2" key="1">
    <citation type="submission" date="2018-02" db="EMBL/GenBank/DDBJ databases">
        <title>Rhizophora mucronata_Transcriptome.</title>
        <authorList>
            <person name="Meera S.P."/>
            <person name="Sreeshan A."/>
            <person name="Augustine A."/>
        </authorList>
    </citation>
    <scope>NUCLEOTIDE SEQUENCE</scope>
    <source>
        <tissue evidence="2">Leaf</tissue>
    </source>
</reference>
<sequence length="52" mass="5777">MKISETEKLKVPPTTTSRGIQESKTTARCHPFIKATKKMPINVDASCINFPT</sequence>
<organism evidence="2">
    <name type="scientific">Rhizophora mucronata</name>
    <name type="common">Asiatic mangrove</name>
    <dbReference type="NCBI Taxonomy" id="61149"/>
    <lineage>
        <taxon>Eukaryota</taxon>
        <taxon>Viridiplantae</taxon>
        <taxon>Streptophyta</taxon>
        <taxon>Embryophyta</taxon>
        <taxon>Tracheophyta</taxon>
        <taxon>Spermatophyta</taxon>
        <taxon>Magnoliopsida</taxon>
        <taxon>eudicotyledons</taxon>
        <taxon>Gunneridae</taxon>
        <taxon>Pentapetalae</taxon>
        <taxon>rosids</taxon>
        <taxon>fabids</taxon>
        <taxon>Malpighiales</taxon>
        <taxon>Rhizophoraceae</taxon>
        <taxon>Rhizophora</taxon>
    </lineage>
</organism>
<dbReference type="EMBL" id="GGEC01025932">
    <property type="protein sequence ID" value="MBX06416.1"/>
    <property type="molecule type" value="Transcribed_RNA"/>
</dbReference>
<feature type="region of interest" description="Disordered" evidence="1">
    <location>
        <begin position="1"/>
        <end position="23"/>
    </location>
</feature>
<protein>
    <submittedName>
        <fullName evidence="2">ABC transporter B family member 9-like</fullName>
    </submittedName>
</protein>
<proteinExistence type="predicted"/>
<feature type="compositionally biased region" description="Polar residues" evidence="1">
    <location>
        <begin position="13"/>
        <end position="23"/>
    </location>
</feature>